<feature type="region of interest" description="Disordered" evidence="2">
    <location>
        <begin position="53"/>
        <end position="78"/>
    </location>
</feature>
<dbReference type="STRING" id="4072.A0A2G2XWF8"/>
<dbReference type="PANTHER" id="PTHR47491:SF5">
    <property type="entry name" value="CAP-GLY DOMAIN LINKER"/>
    <property type="match status" value="1"/>
</dbReference>
<dbReference type="Proteomes" id="UP000222542">
    <property type="component" value="Unassembled WGS sequence"/>
</dbReference>
<reference evidence="3 4" key="1">
    <citation type="journal article" date="2014" name="Nat. Genet.">
        <title>Genome sequence of the hot pepper provides insights into the evolution of pungency in Capsicum species.</title>
        <authorList>
            <person name="Kim S."/>
            <person name="Park M."/>
            <person name="Yeom S.I."/>
            <person name="Kim Y.M."/>
            <person name="Lee J.M."/>
            <person name="Lee H.A."/>
            <person name="Seo E."/>
            <person name="Choi J."/>
            <person name="Cheong K."/>
            <person name="Kim K.T."/>
            <person name="Jung K."/>
            <person name="Lee G.W."/>
            <person name="Oh S.K."/>
            <person name="Bae C."/>
            <person name="Kim S.B."/>
            <person name="Lee H.Y."/>
            <person name="Kim S.Y."/>
            <person name="Kim M.S."/>
            <person name="Kang B.C."/>
            <person name="Jo Y.D."/>
            <person name="Yang H.B."/>
            <person name="Jeong H.J."/>
            <person name="Kang W.H."/>
            <person name="Kwon J.K."/>
            <person name="Shin C."/>
            <person name="Lim J.Y."/>
            <person name="Park J.H."/>
            <person name="Huh J.H."/>
            <person name="Kim J.S."/>
            <person name="Kim B.D."/>
            <person name="Cohen O."/>
            <person name="Paran I."/>
            <person name="Suh M.C."/>
            <person name="Lee S.B."/>
            <person name="Kim Y.K."/>
            <person name="Shin Y."/>
            <person name="Noh S.J."/>
            <person name="Park J."/>
            <person name="Seo Y.S."/>
            <person name="Kwon S.Y."/>
            <person name="Kim H.A."/>
            <person name="Park J.M."/>
            <person name="Kim H.J."/>
            <person name="Choi S.B."/>
            <person name="Bosland P.W."/>
            <person name="Reeves G."/>
            <person name="Jo S.H."/>
            <person name="Lee B.W."/>
            <person name="Cho H.T."/>
            <person name="Choi H.S."/>
            <person name="Lee M.S."/>
            <person name="Yu Y."/>
            <person name="Do Choi Y."/>
            <person name="Park B.S."/>
            <person name="van Deynze A."/>
            <person name="Ashrafi H."/>
            <person name="Hill T."/>
            <person name="Kim W.T."/>
            <person name="Pai H.S."/>
            <person name="Ahn H.K."/>
            <person name="Yeam I."/>
            <person name="Giovannoni J.J."/>
            <person name="Rose J.K."/>
            <person name="Sorensen I."/>
            <person name="Lee S.J."/>
            <person name="Kim R.W."/>
            <person name="Choi I.Y."/>
            <person name="Choi B.S."/>
            <person name="Lim J.S."/>
            <person name="Lee Y.H."/>
            <person name="Choi D."/>
        </authorList>
    </citation>
    <scope>NUCLEOTIDE SEQUENCE [LARGE SCALE GENOMIC DNA]</scope>
    <source>
        <strain evidence="4">cv. CM334</strain>
    </source>
</reference>
<name>A0A2G2XWF8_CAPAN</name>
<keyword evidence="1" id="KW-0175">Coiled coil</keyword>
<comment type="caution">
    <text evidence="3">The sequence shown here is derived from an EMBL/GenBank/DDBJ whole genome shotgun (WGS) entry which is preliminary data.</text>
</comment>
<dbReference type="Gramene" id="PHT61825">
    <property type="protein sequence ID" value="PHT61825"/>
    <property type="gene ID" value="T459_34301"/>
</dbReference>
<sequence length="383" mass="44729">MMKNNFFFFRSSTNDANKTPSPPLKSKEVSSWRSVSLSSGSFYNSGLGKNNFTDLSKSPHGNSKKVHPKKSGRDSSRDLRVPVLIQTIRILTKEKVKMASEVSSMLRNQVAERASAKEEASILQAELDSWTRRLETQKREKELDRRSSDWSLKLEKYQIEQHRLRERARELAEKNDSLQREVSSFNEKETDNIIKMSFLEKHLEDLSKRIEQENYQEKVKELKSKTLLTTVLREKLYYEEMDIKQLQADLAATVRGKYILKCEVQNKLDALSYATPKLKYLELQVLKKDENINQLTNDLQECKKELGVVKAILPKVFQERDFMWEEVKSYSEMKLLNYEINMLKRKVDTLDEDFLIKEGQITILKDWIGKPFDLLASPDSLLE</sequence>
<accession>A0A2G2XWF8</accession>
<feature type="coiled-coil region" evidence="1">
    <location>
        <begin position="106"/>
        <end position="216"/>
    </location>
</feature>
<protein>
    <submittedName>
        <fullName evidence="3">Uncharacterized protein</fullName>
    </submittedName>
</protein>
<dbReference type="EMBL" id="AYRZ02000112">
    <property type="protein sequence ID" value="PHT61825.1"/>
    <property type="molecule type" value="Genomic_DNA"/>
</dbReference>
<dbReference type="AlphaFoldDB" id="A0A2G2XWF8"/>
<evidence type="ECO:0000256" key="2">
    <source>
        <dbReference type="SAM" id="MobiDB-lite"/>
    </source>
</evidence>
<evidence type="ECO:0000313" key="3">
    <source>
        <dbReference type="EMBL" id="PHT61825.1"/>
    </source>
</evidence>
<evidence type="ECO:0000256" key="1">
    <source>
        <dbReference type="SAM" id="Coils"/>
    </source>
</evidence>
<keyword evidence="4" id="KW-1185">Reference proteome</keyword>
<proteinExistence type="predicted"/>
<organism evidence="3 4">
    <name type="scientific">Capsicum annuum</name>
    <name type="common">Capsicum pepper</name>
    <dbReference type="NCBI Taxonomy" id="4072"/>
    <lineage>
        <taxon>Eukaryota</taxon>
        <taxon>Viridiplantae</taxon>
        <taxon>Streptophyta</taxon>
        <taxon>Embryophyta</taxon>
        <taxon>Tracheophyta</taxon>
        <taxon>Spermatophyta</taxon>
        <taxon>Magnoliopsida</taxon>
        <taxon>eudicotyledons</taxon>
        <taxon>Gunneridae</taxon>
        <taxon>Pentapetalae</taxon>
        <taxon>asterids</taxon>
        <taxon>lamiids</taxon>
        <taxon>Solanales</taxon>
        <taxon>Solanaceae</taxon>
        <taxon>Solanoideae</taxon>
        <taxon>Capsiceae</taxon>
        <taxon>Capsicum</taxon>
    </lineage>
</organism>
<reference evidence="3 4" key="2">
    <citation type="journal article" date="2017" name="Genome Biol.">
        <title>New reference genome sequences of hot pepper reveal the massive evolution of plant disease-resistance genes by retroduplication.</title>
        <authorList>
            <person name="Kim S."/>
            <person name="Park J."/>
            <person name="Yeom S.I."/>
            <person name="Kim Y.M."/>
            <person name="Seo E."/>
            <person name="Kim K.T."/>
            <person name="Kim M.S."/>
            <person name="Lee J.M."/>
            <person name="Cheong K."/>
            <person name="Shin H.S."/>
            <person name="Kim S.B."/>
            <person name="Han K."/>
            <person name="Lee J."/>
            <person name="Park M."/>
            <person name="Lee H.A."/>
            <person name="Lee H.Y."/>
            <person name="Lee Y."/>
            <person name="Oh S."/>
            <person name="Lee J.H."/>
            <person name="Choi E."/>
            <person name="Choi E."/>
            <person name="Lee S.E."/>
            <person name="Jeon J."/>
            <person name="Kim H."/>
            <person name="Choi G."/>
            <person name="Song H."/>
            <person name="Lee J."/>
            <person name="Lee S.C."/>
            <person name="Kwon J.K."/>
            <person name="Lee H.Y."/>
            <person name="Koo N."/>
            <person name="Hong Y."/>
            <person name="Kim R.W."/>
            <person name="Kang W.H."/>
            <person name="Huh J.H."/>
            <person name="Kang B.C."/>
            <person name="Yang T.J."/>
            <person name="Lee Y.H."/>
            <person name="Bennetzen J.L."/>
            <person name="Choi D."/>
        </authorList>
    </citation>
    <scope>NUCLEOTIDE SEQUENCE [LARGE SCALE GENOMIC DNA]</scope>
    <source>
        <strain evidence="4">cv. CM334</strain>
    </source>
</reference>
<evidence type="ECO:0000313" key="4">
    <source>
        <dbReference type="Proteomes" id="UP000222542"/>
    </source>
</evidence>
<dbReference type="PANTHER" id="PTHR47491">
    <property type="entry name" value="CAP-GLY DOMAIN LINKER"/>
    <property type="match status" value="1"/>
</dbReference>
<gene>
    <name evidence="3" type="ORF">T459_34301</name>
</gene>